<evidence type="ECO:0000256" key="1">
    <source>
        <dbReference type="ARBA" id="ARBA00006382"/>
    </source>
</evidence>
<dbReference type="InterPro" id="IPR006095">
    <property type="entry name" value="Glu/Leu/Phe/Val/Trp_DH"/>
</dbReference>
<feature type="binding site" evidence="5">
    <location>
        <position position="93"/>
    </location>
    <ligand>
        <name>substrate</name>
    </ligand>
</feature>
<protein>
    <recommendedName>
        <fullName evidence="3">Glutamate dehydrogenase</fullName>
    </recommendedName>
</protein>
<dbReference type="InterPro" id="IPR033922">
    <property type="entry name" value="NAD_bind_Glu_DH"/>
</dbReference>
<evidence type="ECO:0000313" key="9">
    <source>
        <dbReference type="EMBL" id="PIY90855.1"/>
    </source>
</evidence>
<dbReference type="CDD" id="cd01076">
    <property type="entry name" value="NAD_bind_1_Glu_DH"/>
    <property type="match status" value="1"/>
</dbReference>
<feature type="binding site" evidence="5">
    <location>
        <position position="189"/>
    </location>
    <ligand>
        <name>NAD(+)</name>
        <dbReference type="ChEBI" id="CHEBI:57540"/>
    </ligand>
</feature>
<dbReference type="GO" id="GO:0000166">
    <property type="term" value="F:nucleotide binding"/>
    <property type="evidence" value="ECO:0007669"/>
    <property type="project" value="UniProtKB-KW"/>
</dbReference>
<dbReference type="PIRSF" id="PIRSF000185">
    <property type="entry name" value="Glu_DH"/>
    <property type="match status" value="1"/>
</dbReference>
<accession>A0A2M7R872</accession>
<feature type="binding site" evidence="5">
    <location>
        <position position="357"/>
    </location>
    <ligand>
        <name>substrate</name>
    </ligand>
</feature>
<dbReference type="InterPro" id="IPR006097">
    <property type="entry name" value="Glu/Leu/Phe/Val/Trp_DH_dimer"/>
</dbReference>
<evidence type="ECO:0000256" key="7">
    <source>
        <dbReference type="RuleBase" id="RU004417"/>
    </source>
</evidence>
<dbReference type="FunFam" id="3.40.50.10860:FF:000003">
    <property type="entry name" value="Glutamate dehydrogenase"/>
    <property type="match status" value="1"/>
</dbReference>
<comment type="similarity">
    <text evidence="1 3 7">Belongs to the Glu/Leu/Phe/Val dehydrogenases family.</text>
</comment>
<dbReference type="SMART" id="SM00839">
    <property type="entry name" value="ELFV_dehydrog"/>
    <property type="match status" value="1"/>
</dbReference>
<evidence type="ECO:0000256" key="2">
    <source>
        <dbReference type="ARBA" id="ARBA00023002"/>
    </source>
</evidence>
<feature type="domain" description="Glutamate/phenylalanine/leucine/valine/L-tryptophan dehydrogenase C-terminal" evidence="8">
    <location>
        <begin position="182"/>
        <end position="419"/>
    </location>
</feature>
<dbReference type="InterPro" id="IPR033524">
    <property type="entry name" value="Glu/Leu/Phe/Val_DH_AS"/>
</dbReference>
<dbReference type="Pfam" id="PF02812">
    <property type="entry name" value="ELFV_dehydrog_N"/>
    <property type="match status" value="1"/>
</dbReference>
<organism evidence="9 10">
    <name type="scientific">Candidatus Nealsonbacteria bacterium CG_4_10_14_0_8_um_filter_35_10</name>
    <dbReference type="NCBI Taxonomy" id="1974683"/>
    <lineage>
        <taxon>Bacteria</taxon>
        <taxon>Candidatus Nealsoniibacteriota</taxon>
    </lineage>
</organism>
<dbReference type="PANTHER" id="PTHR11606">
    <property type="entry name" value="GLUTAMATE DEHYDROGENASE"/>
    <property type="match status" value="1"/>
</dbReference>
<comment type="caution">
    <text evidence="9">The sequence shown here is derived from an EMBL/GenBank/DDBJ whole genome shotgun (WGS) entry which is preliminary data.</text>
</comment>
<gene>
    <name evidence="9" type="ORF">COY72_01255</name>
</gene>
<evidence type="ECO:0000256" key="3">
    <source>
        <dbReference type="PIRNR" id="PIRNR000185"/>
    </source>
</evidence>
<dbReference type="AlphaFoldDB" id="A0A2M7R872"/>
<dbReference type="Gene3D" id="3.40.50.10860">
    <property type="entry name" value="Leucine Dehydrogenase, chain A, domain 1"/>
    <property type="match status" value="1"/>
</dbReference>
<dbReference type="PANTHER" id="PTHR11606:SF13">
    <property type="entry name" value="GLUTAMATE DEHYDROGENASE 1, MITOCHONDRIAL"/>
    <property type="match status" value="1"/>
</dbReference>
<evidence type="ECO:0000256" key="4">
    <source>
        <dbReference type="PIRSR" id="PIRSR000185-1"/>
    </source>
</evidence>
<evidence type="ECO:0000256" key="6">
    <source>
        <dbReference type="PIRSR" id="PIRSR000185-3"/>
    </source>
</evidence>
<evidence type="ECO:0000313" key="10">
    <source>
        <dbReference type="Proteomes" id="UP000230055"/>
    </source>
</evidence>
<dbReference type="GO" id="GO:0004352">
    <property type="term" value="F:glutamate dehydrogenase (NAD+) activity"/>
    <property type="evidence" value="ECO:0007669"/>
    <property type="project" value="TreeGrafter"/>
</dbReference>
<reference evidence="10" key="1">
    <citation type="submission" date="2017-09" db="EMBL/GenBank/DDBJ databases">
        <title>Depth-based differentiation of microbial function through sediment-hosted aquifers and enrichment of novel symbionts in the deep terrestrial subsurface.</title>
        <authorList>
            <person name="Probst A.J."/>
            <person name="Ladd B."/>
            <person name="Jarett J.K."/>
            <person name="Geller-Mcgrath D.E."/>
            <person name="Sieber C.M.K."/>
            <person name="Emerson J.B."/>
            <person name="Anantharaman K."/>
            <person name="Thomas B.C."/>
            <person name="Malmstrom R."/>
            <person name="Stieglmeier M."/>
            <person name="Klingl A."/>
            <person name="Woyke T."/>
            <person name="Ryan C.M."/>
            <person name="Banfield J.F."/>
        </authorList>
    </citation>
    <scope>NUCLEOTIDE SEQUENCE [LARGE SCALE GENOMIC DNA]</scope>
</reference>
<keyword evidence="5" id="KW-0547">Nucleotide-binding</keyword>
<dbReference type="InterPro" id="IPR014362">
    <property type="entry name" value="Glu_DH"/>
</dbReference>
<dbReference type="GO" id="GO:0006538">
    <property type="term" value="P:L-glutamate catabolic process"/>
    <property type="evidence" value="ECO:0007669"/>
    <property type="project" value="TreeGrafter"/>
</dbReference>
<dbReference type="SUPFAM" id="SSF51735">
    <property type="entry name" value="NAD(P)-binding Rossmann-fold domains"/>
    <property type="match status" value="1"/>
</dbReference>
<evidence type="ECO:0000259" key="8">
    <source>
        <dbReference type="SMART" id="SM00839"/>
    </source>
</evidence>
<feature type="binding site" evidence="5">
    <location>
        <position position="69"/>
    </location>
    <ligand>
        <name>substrate</name>
    </ligand>
</feature>
<feature type="binding site" evidence="5">
    <location>
        <position position="220"/>
    </location>
    <ligand>
        <name>NAD(+)</name>
        <dbReference type="ChEBI" id="CHEBI:57540"/>
    </ligand>
</feature>
<dbReference type="SUPFAM" id="SSF53223">
    <property type="entry name" value="Aminoacid dehydrogenase-like, N-terminal domain"/>
    <property type="match status" value="1"/>
</dbReference>
<feature type="site" description="Important for catalysis" evidence="6">
    <location>
        <position position="145"/>
    </location>
</feature>
<keyword evidence="5" id="KW-0520">NAD</keyword>
<dbReference type="Pfam" id="PF00208">
    <property type="entry name" value="ELFV_dehydrog"/>
    <property type="match status" value="1"/>
</dbReference>
<dbReference type="EMBL" id="PFLX01000033">
    <property type="protein sequence ID" value="PIY90855.1"/>
    <property type="molecule type" value="Genomic_DNA"/>
</dbReference>
<dbReference type="PROSITE" id="PS00074">
    <property type="entry name" value="GLFV_DEHYDROGENASE"/>
    <property type="match status" value="1"/>
</dbReference>
<sequence>MTNQKFFLDTQGQFLEIAKILNLKPEIVEELKEPQRIIKFQIPVKMDDGKKKIFFGFRVQHNNALGPYKGGIRFHPEVSEDEIKALSMLMTWKCSLAGIPFGGGKGGVIVDPRKLSRGELERLSRGYVKGVFPFIGPDLDIPAPDVNTNPQIMAWMTDEYSKLKGEDCPAAFTGKPLEMWGLAGRNEATGYGGVVTLKKLAEIFNLNPKETTLAIQGFGNVGSNFAQFAFKAGFKILAVSEVDGGVYVKNGLDPEATLKCREEKGKISGCYCVGSVCDLSFGKGISNKEILGMEVDVLVPAAVENVITKENAPKIKAKYVIEMANGPVTSEAENILQKRGIISVPDILANSGGVIASYFEWLQGKEKKLWEREKVLKGLSKILEESFEKVFNLAKKEKINLRRSAEILAVERVVKAMEK</sequence>
<evidence type="ECO:0000256" key="5">
    <source>
        <dbReference type="PIRSR" id="PIRSR000185-2"/>
    </source>
</evidence>
<dbReference type="InterPro" id="IPR036291">
    <property type="entry name" value="NAD(P)-bd_dom_sf"/>
</dbReference>
<keyword evidence="2 3" id="KW-0560">Oxidoreductase</keyword>
<name>A0A2M7R872_9BACT</name>
<dbReference type="PRINTS" id="PR00082">
    <property type="entry name" value="GLFDHDRGNASE"/>
</dbReference>
<feature type="active site" description="Proton donor" evidence="4">
    <location>
        <position position="105"/>
    </location>
</feature>
<dbReference type="InterPro" id="IPR006096">
    <property type="entry name" value="Glu/Leu/Phe/Val/Trp_DH_C"/>
</dbReference>
<proteinExistence type="inferred from homology"/>
<dbReference type="Gene3D" id="3.40.50.720">
    <property type="entry name" value="NAD(P)-binding Rossmann-like Domain"/>
    <property type="match status" value="1"/>
</dbReference>
<dbReference type="Proteomes" id="UP000230055">
    <property type="component" value="Unassembled WGS sequence"/>
</dbReference>
<dbReference type="InterPro" id="IPR046346">
    <property type="entry name" value="Aminoacid_DH-like_N_sf"/>
</dbReference>